<protein>
    <recommendedName>
        <fullName evidence="3">Asp/Glu/hydantoin racemase</fullName>
    </recommendedName>
</protein>
<dbReference type="eggNOG" id="ENOG502SN3M">
    <property type="taxonomic scope" value="Eukaryota"/>
</dbReference>
<gene>
    <name evidence="1" type="ORF">HMPREF1541_02858</name>
</gene>
<dbReference type="RefSeq" id="XP_008715435.1">
    <property type="nucleotide sequence ID" value="XM_008717213.1"/>
</dbReference>
<evidence type="ECO:0000313" key="2">
    <source>
        <dbReference type="Proteomes" id="UP000030752"/>
    </source>
</evidence>
<organism evidence="1 2">
    <name type="scientific">Cyphellophora europaea (strain CBS 101466)</name>
    <name type="common">Phialophora europaea</name>
    <dbReference type="NCBI Taxonomy" id="1220924"/>
    <lineage>
        <taxon>Eukaryota</taxon>
        <taxon>Fungi</taxon>
        <taxon>Dikarya</taxon>
        <taxon>Ascomycota</taxon>
        <taxon>Pezizomycotina</taxon>
        <taxon>Eurotiomycetes</taxon>
        <taxon>Chaetothyriomycetidae</taxon>
        <taxon>Chaetothyriales</taxon>
        <taxon>Cyphellophoraceae</taxon>
        <taxon>Cyphellophora</taxon>
    </lineage>
</organism>
<dbReference type="InterPro" id="IPR053714">
    <property type="entry name" value="Iso_Racemase_Enz_sf"/>
</dbReference>
<dbReference type="PIRSF" id="PIRSF015736">
    <property type="entry name" value="MI"/>
    <property type="match status" value="1"/>
</dbReference>
<evidence type="ECO:0000313" key="1">
    <source>
        <dbReference type="EMBL" id="ETN43699.1"/>
    </source>
</evidence>
<dbReference type="OrthoDB" id="414270at2759"/>
<dbReference type="STRING" id="1220924.W2S6Y1"/>
<dbReference type="AlphaFoldDB" id="W2S6Y1"/>
<dbReference type="Proteomes" id="UP000030752">
    <property type="component" value="Unassembled WGS sequence"/>
</dbReference>
<evidence type="ECO:0008006" key="3">
    <source>
        <dbReference type="Google" id="ProtNLM"/>
    </source>
</evidence>
<dbReference type="InParanoid" id="W2S6Y1"/>
<sequence>MSTPKPTPLKLGILVPSSNTALEPLTTSLLSSHPHITAHFSRFPVTEISLSPHALAQFSLVNGPIIAAARLLADAHVDAILWSGTSGGWLGFNVDENLCKAIQAATGIKATTSTLALNRALQKLGVSRLGLVTPYVDGVQEAIVRRYESAGYAVVESHLGISENWRIAEVGEERMERQMREVVVGEDGEEKRVQAVTTFCTNLKAAHMAEKWEAEFGVPVLDTVATVLWDAFRLVGREEDARAIKGWGRMFQL</sequence>
<dbReference type="PANTHER" id="PTHR40267">
    <property type="entry name" value="BLR3294 PROTEIN"/>
    <property type="match status" value="1"/>
</dbReference>
<proteinExistence type="predicted"/>
<dbReference type="Gene3D" id="3.40.50.12500">
    <property type="match status" value="1"/>
</dbReference>
<dbReference type="SUPFAM" id="SSF51569">
    <property type="entry name" value="Aldolase"/>
    <property type="match status" value="1"/>
</dbReference>
<dbReference type="GeneID" id="19970197"/>
<name>W2S6Y1_CYPE1</name>
<dbReference type="EMBL" id="KB822718">
    <property type="protein sequence ID" value="ETN43699.1"/>
    <property type="molecule type" value="Genomic_DNA"/>
</dbReference>
<dbReference type="Pfam" id="PF17645">
    <property type="entry name" value="Amdase"/>
    <property type="match status" value="1"/>
</dbReference>
<reference evidence="1 2" key="1">
    <citation type="submission" date="2013-03" db="EMBL/GenBank/DDBJ databases">
        <title>The Genome Sequence of Phialophora europaea CBS 101466.</title>
        <authorList>
            <consortium name="The Broad Institute Genomics Platform"/>
            <person name="Cuomo C."/>
            <person name="de Hoog S."/>
            <person name="Gorbushina A."/>
            <person name="Walker B."/>
            <person name="Young S.K."/>
            <person name="Zeng Q."/>
            <person name="Gargeya S."/>
            <person name="Fitzgerald M."/>
            <person name="Haas B."/>
            <person name="Abouelleil A."/>
            <person name="Allen A.W."/>
            <person name="Alvarado L."/>
            <person name="Arachchi H.M."/>
            <person name="Berlin A.M."/>
            <person name="Chapman S.B."/>
            <person name="Gainer-Dewar J."/>
            <person name="Goldberg J."/>
            <person name="Griggs A."/>
            <person name="Gujja S."/>
            <person name="Hansen M."/>
            <person name="Howarth C."/>
            <person name="Imamovic A."/>
            <person name="Ireland A."/>
            <person name="Larimer J."/>
            <person name="McCowan C."/>
            <person name="Murphy C."/>
            <person name="Pearson M."/>
            <person name="Poon T.W."/>
            <person name="Priest M."/>
            <person name="Roberts A."/>
            <person name="Saif S."/>
            <person name="Shea T."/>
            <person name="Sisk P."/>
            <person name="Sykes S."/>
            <person name="Wortman J."/>
            <person name="Nusbaum C."/>
            <person name="Birren B."/>
        </authorList>
    </citation>
    <scope>NUCLEOTIDE SEQUENCE [LARGE SCALE GENOMIC DNA]</scope>
    <source>
        <strain evidence="1 2">CBS 101466</strain>
    </source>
</reference>
<dbReference type="InterPro" id="IPR026286">
    <property type="entry name" value="MaiA/AMDase"/>
</dbReference>
<dbReference type="VEuPathDB" id="FungiDB:HMPREF1541_02858"/>
<keyword evidence="2" id="KW-1185">Reference proteome</keyword>
<dbReference type="PANTHER" id="PTHR40267:SF1">
    <property type="entry name" value="BLR3294 PROTEIN"/>
    <property type="match status" value="1"/>
</dbReference>
<accession>W2S6Y1</accession>
<dbReference type="HOGENOM" id="CLU_068086_1_0_1"/>